<evidence type="ECO:0000313" key="2">
    <source>
        <dbReference type="EMBL" id="KTD55509.1"/>
    </source>
</evidence>
<reference evidence="2 3" key="1">
    <citation type="submission" date="2015-11" db="EMBL/GenBank/DDBJ databases">
        <title>Genomic analysis of 38 Legionella species identifies large and diverse effector repertoires.</title>
        <authorList>
            <person name="Burstein D."/>
            <person name="Amaro F."/>
            <person name="Zusman T."/>
            <person name="Lifshitz Z."/>
            <person name="Cohen O."/>
            <person name="Gilbert J.A."/>
            <person name="Pupko T."/>
            <person name="Shuman H.A."/>
            <person name="Segal G."/>
        </authorList>
    </citation>
    <scope>NUCLEOTIDE SEQUENCE [LARGE SCALE GENOMIC DNA]</scope>
    <source>
        <strain evidence="2 3">Mt.St.Helens-4</strain>
    </source>
</reference>
<dbReference type="Gene3D" id="3.40.1350.10">
    <property type="match status" value="1"/>
</dbReference>
<dbReference type="EMBL" id="LNYV01000035">
    <property type="protein sequence ID" value="KTD55509.1"/>
    <property type="molecule type" value="Genomic_DNA"/>
</dbReference>
<evidence type="ECO:0000259" key="1">
    <source>
        <dbReference type="Pfam" id="PF06250"/>
    </source>
</evidence>
<organism evidence="2 3">
    <name type="scientific">Legionella sainthelensi</name>
    <dbReference type="NCBI Taxonomy" id="28087"/>
    <lineage>
        <taxon>Bacteria</taxon>
        <taxon>Pseudomonadati</taxon>
        <taxon>Pseudomonadota</taxon>
        <taxon>Gammaproteobacteria</taxon>
        <taxon>Legionellales</taxon>
        <taxon>Legionellaceae</taxon>
        <taxon>Legionella</taxon>
    </lineage>
</organism>
<protein>
    <recommendedName>
        <fullName evidence="1">YhcG PDDEXK nuclease domain-containing protein</fullName>
    </recommendedName>
</protein>
<dbReference type="InterPro" id="IPR011856">
    <property type="entry name" value="tRNA_endonuc-like_dom_sf"/>
</dbReference>
<dbReference type="RefSeq" id="WP_027271868.1">
    <property type="nucleotide sequence ID" value="NZ_CAAAJE010000026.1"/>
</dbReference>
<sequence length="96" mass="11050">MVCYFLIELGQGFAFVGYQVSLTSDDQAFFVDLLFYYIELKNTKFKPEHTGQLGFYLAAVDDQLRKPGDNQTIGILLCKSKIKSLQNMRYETLVHL</sequence>
<dbReference type="Pfam" id="PF06250">
    <property type="entry name" value="YhcG_C"/>
    <property type="match status" value="1"/>
</dbReference>
<dbReference type="InterPro" id="IPR053148">
    <property type="entry name" value="PD-DEXK-like_domain"/>
</dbReference>
<name>A0A0W0YF65_9GAMM</name>
<evidence type="ECO:0000313" key="3">
    <source>
        <dbReference type="Proteomes" id="UP000054621"/>
    </source>
</evidence>
<dbReference type="GO" id="GO:0003676">
    <property type="term" value="F:nucleic acid binding"/>
    <property type="evidence" value="ECO:0007669"/>
    <property type="project" value="InterPro"/>
</dbReference>
<dbReference type="PANTHER" id="PTHR30547:SF0">
    <property type="entry name" value="BLR8175 PROTEIN"/>
    <property type="match status" value="1"/>
</dbReference>
<accession>A0A0W0YF65</accession>
<proteinExistence type="predicted"/>
<gene>
    <name evidence="2" type="ORF">Lsai_2368</name>
</gene>
<dbReference type="AlphaFoldDB" id="A0A0W0YF65"/>
<dbReference type="InterPro" id="IPR009362">
    <property type="entry name" value="YhcG_C"/>
</dbReference>
<dbReference type="PANTHER" id="PTHR30547">
    <property type="entry name" value="UNCHARACTERIZED PROTEIN YHCG-RELATED"/>
    <property type="match status" value="1"/>
</dbReference>
<dbReference type="Proteomes" id="UP000054621">
    <property type="component" value="Unassembled WGS sequence"/>
</dbReference>
<feature type="domain" description="YhcG PDDEXK nuclease" evidence="1">
    <location>
        <begin position="4"/>
        <end position="84"/>
    </location>
</feature>
<comment type="caution">
    <text evidence="2">The sequence shown here is derived from an EMBL/GenBank/DDBJ whole genome shotgun (WGS) entry which is preliminary data.</text>
</comment>
<dbReference type="eggNOG" id="COG4804">
    <property type="taxonomic scope" value="Bacteria"/>
</dbReference>